<dbReference type="GO" id="GO:0016740">
    <property type="term" value="F:transferase activity"/>
    <property type="evidence" value="ECO:0007669"/>
    <property type="project" value="UniProtKB-KW"/>
</dbReference>
<gene>
    <name evidence="6" type="ORF">BDV33DRAFT_195865</name>
</gene>
<dbReference type="PANTHER" id="PTHR42735:SF4">
    <property type="entry name" value="PYRIDOXAL PHOSPHATE-DEPENDENT DECARBOXYLASE FAMILY PROTEIN"/>
    <property type="match status" value="1"/>
</dbReference>
<evidence type="ECO:0000313" key="7">
    <source>
        <dbReference type="Proteomes" id="UP000326799"/>
    </source>
</evidence>
<sequence length="968" mass="109167">MAGQINGQQQFNREENFNIVHSYFIGPKAKNLDYFRELINEVLNRLRVTRESYFPEDEEYITLAVRDHPSFIAAQDRLRKVTRDITKLLGDHSVPFFSPRYQAHMGSELTIPSLIGYFMTMLYNPNNVALEASPLTTVAEVRAGEQLCKLFGYNIDNGSSPVGWGHITCDGTVANLESIWVARNLKFYPLALSQAIRSGKLGFLRSRFQVENCQGTSKLFSELTTWELLNLKPETVIDLPTMLKRQFNISDEYLESALKELNIQSVGRDPLERFHSLETTKPIQYVMAKTRHYSWPKGVAIAGLGSKNITEINVDNAARLDTTELETKLKECAENQQAVYAVVAIIGSTEEGAVDSLSSIVELRTRLQATKGLSFLIHADAAWGGYFATILRGTPERDLPVPSLPLRPQTRTDLLALQHADTITVDPHKAGYIPYPAGSLVYRSVENIGVYGVEGSKPGAAAMSTWLSNQTIGLDVNGYGFLLGQAAFTSGIPHPAPLDWIENEYFICVPFNLPPWERPAENRPDNLRNINPDYVRDHILGRPNSYLMGLEGGEDARTQRLSLLRELGSDLNINAFALNWKDANGTLNTDLEEANYLMKKVVDKLSITTPRGDPTKIPLFLTSTMFEPSLYGECAKNFMRRLGISECEDDLFVLRNVVMSPFPTQTSLLPKLIHHFQKVVIEQVNECRERNERRQSGITFLMQGKGDEDEVFLVLETSFHKATQRQQLIFGVELHEELKDAYRSHRQSSPNDALLLKSLTMFVFYLSRHIDCKTLTKYRETCVGTGKVTFKRVVKSRPLNSVNRDTVYPAEYMPFYLYGSRQQYHVAHMLLRAPNIALHSSNVSFSPPLGDPVLNLIEAGLILTLSDIPEAASQPFPETVPDSFPFRPNGRFNVKVWQDPKNARDKGPRLLENLGPALYDGEMTLGDDTDYDAKWPNYDSFERVEIPAEDWEEQLTGIRDVLNAAYVA</sequence>
<dbReference type="Pfam" id="PF00282">
    <property type="entry name" value="Pyridoxal_deC"/>
    <property type="match status" value="1"/>
</dbReference>
<reference evidence="6 7" key="1">
    <citation type="submission" date="2019-04" db="EMBL/GenBank/DDBJ databases">
        <title>Fungal friends and foes A comparative genomics study of 23 Aspergillus species from section Flavi.</title>
        <authorList>
            <consortium name="DOE Joint Genome Institute"/>
            <person name="Kjaerbolling I."/>
            <person name="Vesth T.C."/>
            <person name="Frisvad J.C."/>
            <person name="Nybo J.L."/>
            <person name="Theobald S."/>
            <person name="Kildgaard S."/>
            <person name="Petersen T.I."/>
            <person name="Kuo A."/>
            <person name="Sato A."/>
            <person name="Lyhne E.K."/>
            <person name="Kogle M.E."/>
            <person name="Wiebenga A."/>
            <person name="Kun R.S."/>
            <person name="Lubbers R.J."/>
            <person name="Makela M.R."/>
            <person name="Barry K."/>
            <person name="Chovatia M."/>
            <person name="Clum A."/>
            <person name="Daum C."/>
            <person name="Haridas S."/>
            <person name="He G."/>
            <person name="LaButti K."/>
            <person name="Lipzen A."/>
            <person name="Mondo S."/>
            <person name="Pangilinan J."/>
            <person name="Riley R."/>
            <person name="Salamov A."/>
            <person name="Simmons B.A."/>
            <person name="Magnuson J.K."/>
            <person name="Henrissat B."/>
            <person name="Mortensen U.H."/>
            <person name="Larsen T.O."/>
            <person name="De vries R.P."/>
            <person name="Grigoriev I.V."/>
            <person name="Machida M."/>
            <person name="Baker S.E."/>
            <person name="Andersen M.R."/>
        </authorList>
    </citation>
    <scope>NUCLEOTIDE SEQUENCE [LARGE SCALE GENOMIC DNA]</scope>
    <source>
        <strain evidence="6 7">CBS 126849</strain>
    </source>
</reference>
<comment type="cofactor">
    <cofactor evidence="1 4">
        <name>pyridoxal 5'-phosphate</name>
        <dbReference type="ChEBI" id="CHEBI:597326"/>
    </cofactor>
</comment>
<feature type="domain" description="L-tyrosine decarboxylase C-terminal" evidence="5">
    <location>
        <begin position="587"/>
        <end position="681"/>
    </location>
</feature>
<evidence type="ECO:0000259" key="5">
    <source>
        <dbReference type="Pfam" id="PF21391"/>
    </source>
</evidence>
<keyword evidence="2 4" id="KW-0663">Pyridoxal phosphate</keyword>
<organism evidence="6 7">
    <name type="scientific">Aspergillus novoparasiticus</name>
    <dbReference type="NCBI Taxonomy" id="986946"/>
    <lineage>
        <taxon>Eukaryota</taxon>
        <taxon>Fungi</taxon>
        <taxon>Dikarya</taxon>
        <taxon>Ascomycota</taxon>
        <taxon>Pezizomycotina</taxon>
        <taxon>Eurotiomycetes</taxon>
        <taxon>Eurotiomycetidae</taxon>
        <taxon>Eurotiales</taxon>
        <taxon>Aspergillaceae</taxon>
        <taxon>Aspergillus</taxon>
        <taxon>Aspergillus subgen. Circumdati</taxon>
    </lineage>
</organism>
<dbReference type="InterPro" id="IPR015424">
    <property type="entry name" value="PyrdxlP-dep_Trfase"/>
</dbReference>
<dbReference type="Proteomes" id="UP000326799">
    <property type="component" value="Unassembled WGS sequence"/>
</dbReference>
<name>A0A5N6ED20_9EURO</name>
<dbReference type="InterPro" id="IPR049373">
    <property type="entry name" value="TyrDC_C"/>
</dbReference>
<protein>
    <submittedName>
        <fullName evidence="6">Pyridoxal phosphate-dependent transferase</fullName>
    </submittedName>
</protein>
<dbReference type="InterPro" id="IPR050477">
    <property type="entry name" value="GrpII_AminoAcid_Decarb"/>
</dbReference>
<accession>A0A5N6ED20</accession>
<dbReference type="PANTHER" id="PTHR42735">
    <property type="match status" value="1"/>
</dbReference>
<dbReference type="InterPro" id="IPR015421">
    <property type="entry name" value="PyrdxlP-dep_Trfase_major"/>
</dbReference>
<keyword evidence="6" id="KW-0808">Transferase</keyword>
<keyword evidence="7" id="KW-1185">Reference proteome</keyword>
<dbReference type="Gene3D" id="3.40.640.10">
    <property type="entry name" value="Type I PLP-dependent aspartate aminotransferase-like (Major domain)"/>
    <property type="match status" value="1"/>
</dbReference>
<dbReference type="SUPFAM" id="SSF53383">
    <property type="entry name" value="PLP-dependent transferases"/>
    <property type="match status" value="1"/>
</dbReference>
<dbReference type="EMBL" id="ML733525">
    <property type="protein sequence ID" value="KAB8214704.1"/>
    <property type="molecule type" value="Genomic_DNA"/>
</dbReference>
<evidence type="ECO:0000256" key="3">
    <source>
        <dbReference type="ARBA" id="ARBA00023239"/>
    </source>
</evidence>
<keyword evidence="3" id="KW-0456">Lyase</keyword>
<dbReference type="GO" id="GO:0030170">
    <property type="term" value="F:pyridoxal phosphate binding"/>
    <property type="evidence" value="ECO:0007669"/>
    <property type="project" value="InterPro"/>
</dbReference>
<feature type="modified residue" description="N6-(pyridoxal phosphate)lysine" evidence="4">
    <location>
        <position position="429"/>
    </location>
</feature>
<dbReference type="GO" id="GO:0019752">
    <property type="term" value="P:carboxylic acid metabolic process"/>
    <property type="evidence" value="ECO:0007669"/>
    <property type="project" value="InterPro"/>
</dbReference>
<proteinExistence type="predicted"/>
<dbReference type="AlphaFoldDB" id="A0A5N6ED20"/>
<evidence type="ECO:0000256" key="4">
    <source>
        <dbReference type="PIRSR" id="PIRSR602129-50"/>
    </source>
</evidence>
<dbReference type="InterPro" id="IPR002129">
    <property type="entry name" value="PyrdxlP-dep_de-COase"/>
</dbReference>
<dbReference type="GO" id="GO:0016830">
    <property type="term" value="F:carbon-carbon lyase activity"/>
    <property type="evidence" value="ECO:0007669"/>
    <property type="project" value="InterPro"/>
</dbReference>
<evidence type="ECO:0000256" key="1">
    <source>
        <dbReference type="ARBA" id="ARBA00001933"/>
    </source>
</evidence>
<dbReference type="Pfam" id="PF21391">
    <property type="entry name" value="tyr_de_CO2_C"/>
    <property type="match status" value="1"/>
</dbReference>
<evidence type="ECO:0000313" key="6">
    <source>
        <dbReference type="EMBL" id="KAB8214704.1"/>
    </source>
</evidence>
<evidence type="ECO:0000256" key="2">
    <source>
        <dbReference type="ARBA" id="ARBA00022898"/>
    </source>
</evidence>